<feature type="compositionally biased region" description="Basic and acidic residues" evidence="4">
    <location>
        <begin position="27"/>
        <end position="39"/>
    </location>
</feature>
<sequence>MRMSFGLTGPERRREQNRLAQRRFRQRHDSQQRSSESRPRVSISSLGVPSHRETDHKDIVRPESTVSLLRNNNTDLSDGAPYCEFSWLNEDTVIDGINFENDFGRSGLESLQAPNTWISQPKEDFSQTVDPILKSFSHGAPHTSFYTISNDTRTVDFVSSGASPLHTAAKRGHVKIVRLLLEHDAYCNVQDDDGATPLMHATIGGHEEAASLLLSHGASIQCVDYHNRSALHWAVICRHVHLLRMLLNHCIGDKSVIDGITRDGGTPLHIAVETNFEAAVEALLNSGADTQHKARNNGIVRICS</sequence>
<gene>
    <name evidence="6" type="ORF">TRUGW13939_01387</name>
</gene>
<dbReference type="EMBL" id="CP055898">
    <property type="protein sequence ID" value="QKX54301.1"/>
    <property type="molecule type" value="Genomic_DNA"/>
</dbReference>
<dbReference type="PRINTS" id="PR01415">
    <property type="entry name" value="ANKYRIN"/>
</dbReference>
<evidence type="ECO:0000256" key="2">
    <source>
        <dbReference type="ARBA" id="ARBA00023043"/>
    </source>
</evidence>
<dbReference type="SMART" id="SM00248">
    <property type="entry name" value="ANK"/>
    <property type="match status" value="4"/>
</dbReference>
<evidence type="ECO:0000256" key="4">
    <source>
        <dbReference type="SAM" id="MobiDB-lite"/>
    </source>
</evidence>
<dbReference type="GO" id="GO:0003700">
    <property type="term" value="F:DNA-binding transcription factor activity"/>
    <property type="evidence" value="ECO:0007669"/>
    <property type="project" value="InterPro"/>
</dbReference>
<protein>
    <recommendedName>
        <fullName evidence="5">BZIP domain-containing protein</fullName>
    </recommendedName>
</protein>
<dbReference type="InterPro" id="IPR004827">
    <property type="entry name" value="bZIP"/>
</dbReference>
<dbReference type="SUPFAM" id="SSF48403">
    <property type="entry name" value="Ankyrin repeat"/>
    <property type="match status" value="1"/>
</dbReference>
<feature type="compositionally biased region" description="Basic and acidic residues" evidence="4">
    <location>
        <begin position="50"/>
        <end position="61"/>
    </location>
</feature>
<dbReference type="Pfam" id="PF12796">
    <property type="entry name" value="Ank_2"/>
    <property type="match status" value="2"/>
</dbReference>
<dbReference type="AlphaFoldDB" id="A0A7H8QLC1"/>
<keyword evidence="1" id="KW-0677">Repeat</keyword>
<dbReference type="InterPro" id="IPR050745">
    <property type="entry name" value="Multifunctional_regulatory"/>
</dbReference>
<dbReference type="PROSITE" id="PS50088">
    <property type="entry name" value="ANK_REPEAT"/>
    <property type="match status" value="3"/>
</dbReference>
<dbReference type="Proteomes" id="UP000509510">
    <property type="component" value="Chromosome I"/>
</dbReference>
<keyword evidence="7" id="KW-1185">Reference proteome</keyword>
<evidence type="ECO:0000313" key="6">
    <source>
        <dbReference type="EMBL" id="QKX54301.1"/>
    </source>
</evidence>
<dbReference type="InterPro" id="IPR002110">
    <property type="entry name" value="Ankyrin_rpt"/>
</dbReference>
<dbReference type="KEGG" id="trg:TRUGW13939_01387"/>
<organism evidence="6 7">
    <name type="scientific">Talaromyces rugulosus</name>
    <name type="common">Penicillium rugulosum</name>
    <dbReference type="NCBI Taxonomy" id="121627"/>
    <lineage>
        <taxon>Eukaryota</taxon>
        <taxon>Fungi</taxon>
        <taxon>Dikarya</taxon>
        <taxon>Ascomycota</taxon>
        <taxon>Pezizomycotina</taxon>
        <taxon>Eurotiomycetes</taxon>
        <taxon>Eurotiomycetidae</taxon>
        <taxon>Eurotiales</taxon>
        <taxon>Trichocomaceae</taxon>
        <taxon>Talaromyces</taxon>
        <taxon>Talaromyces sect. Islandici</taxon>
    </lineage>
</organism>
<dbReference type="PROSITE" id="PS50297">
    <property type="entry name" value="ANK_REP_REGION"/>
    <property type="match status" value="3"/>
</dbReference>
<dbReference type="GeneID" id="55988898"/>
<dbReference type="Gene3D" id="1.25.40.20">
    <property type="entry name" value="Ankyrin repeat-containing domain"/>
    <property type="match status" value="2"/>
</dbReference>
<feature type="domain" description="BZIP" evidence="5">
    <location>
        <begin position="12"/>
        <end position="27"/>
    </location>
</feature>
<dbReference type="CDD" id="cd14688">
    <property type="entry name" value="bZIP_YAP"/>
    <property type="match status" value="1"/>
</dbReference>
<name>A0A7H8QLC1_TALRU</name>
<feature type="repeat" description="ANK" evidence="3">
    <location>
        <begin position="263"/>
        <end position="295"/>
    </location>
</feature>
<dbReference type="PANTHER" id="PTHR24189:SF50">
    <property type="entry name" value="ANKYRIN REPEAT AND SOCS BOX PROTEIN 2"/>
    <property type="match status" value="1"/>
</dbReference>
<dbReference type="InterPro" id="IPR036770">
    <property type="entry name" value="Ankyrin_rpt-contain_sf"/>
</dbReference>
<evidence type="ECO:0000256" key="3">
    <source>
        <dbReference type="PROSITE-ProRule" id="PRU00023"/>
    </source>
</evidence>
<keyword evidence="2 3" id="KW-0040">ANK repeat</keyword>
<dbReference type="PROSITE" id="PS00036">
    <property type="entry name" value="BZIP_BASIC"/>
    <property type="match status" value="1"/>
</dbReference>
<feature type="repeat" description="ANK" evidence="3">
    <location>
        <begin position="160"/>
        <end position="192"/>
    </location>
</feature>
<evidence type="ECO:0000259" key="5">
    <source>
        <dbReference type="PROSITE" id="PS00036"/>
    </source>
</evidence>
<dbReference type="PANTHER" id="PTHR24189">
    <property type="entry name" value="MYOTROPHIN"/>
    <property type="match status" value="1"/>
</dbReference>
<reference evidence="7" key="1">
    <citation type="submission" date="2020-06" db="EMBL/GenBank/DDBJ databases">
        <title>A chromosome-scale genome assembly of Talaromyces rugulosus W13939.</title>
        <authorList>
            <person name="Wang B."/>
            <person name="Guo L."/>
            <person name="Ye K."/>
            <person name="Wang L."/>
        </authorList>
    </citation>
    <scope>NUCLEOTIDE SEQUENCE [LARGE SCALE GENOMIC DNA]</scope>
    <source>
        <strain evidence="7">W13939</strain>
    </source>
</reference>
<feature type="repeat" description="ANK" evidence="3">
    <location>
        <begin position="193"/>
        <end position="225"/>
    </location>
</feature>
<proteinExistence type="predicted"/>
<accession>A0A7H8QLC1</accession>
<evidence type="ECO:0000256" key="1">
    <source>
        <dbReference type="ARBA" id="ARBA00022737"/>
    </source>
</evidence>
<dbReference type="RefSeq" id="XP_035340480.1">
    <property type="nucleotide sequence ID" value="XM_035484587.1"/>
</dbReference>
<feature type="region of interest" description="Disordered" evidence="4">
    <location>
        <begin position="1"/>
        <end position="64"/>
    </location>
</feature>
<evidence type="ECO:0000313" key="7">
    <source>
        <dbReference type="Proteomes" id="UP000509510"/>
    </source>
</evidence>
<dbReference type="OrthoDB" id="366390at2759"/>